<dbReference type="GO" id="GO:0006260">
    <property type="term" value="P:DNA replication"/>
    <property type="evidence" value="ECO:0007669"/>
    <property type="project" value="UniProtKB-KW"/>
</dbReference>
<dbReference type="InterPro" id="IPR006172">
    <property type="entry name" value="DNA-dir_DNA_pol_B"/>
</dbReference>
<dbReference type="AlphaFoldDB" id="A0AAD9Q4Z2"/>
<comment type="caution">
    <text evidence="11">The sequence shown here is derived from an EMBL/GenBank/DDBJ whole genome shotgun (WGS) entry which is preliminary data.</text>
</comment>
<dbReference type="InterPro" id="IPR004868">
    <property type="entry name" value="DNA-dir_DNA_pol_B_mt/vir"/>
</dbReference>
<evidence type="ECO:0000256" key="8">
    <source>
        <dbReference type="ARBA" id="ARBA00049244"/>
    </source>
</evidence>
<dbReference type="PRINTS" id="PR00106">
    <property type="entry name" value="DNAPOLB"/>
</dbReference>
<dbReference type="SUPFAM" id="SSF52980">
    <property type="entry name" value="Restriction endonuclease-like"/>
    <property type="match status" value="1"/>
</dbReference>
<dbReference type="GO" id="GO:0000166">
    <property type="term" value="F:nucleotide binding"/>
    <property type="evidence" value="ECO:0007669"/>
    <property type="project" value="InterPro"/>
</dbReference>
<keyword evidence="7" id="KW-0238">DNA-binding</keyword>
<dbReference type="GO" id="GO:0006281">
    <property type="term" value="P:DNA repair"/>
    <property type="evidence" value="ECO:0007669"/>
    <property type="project" value="UniProtKB-ARBA"/>
</dbReference>
<reference evidence="11" key="1">
    <citation type="journal article" date="2023" name="G3 (Bethesda)">
        <title>Whole genome assembly and annotation of the endangered Caribbean coral Acropora cervicornis.</title>
        <authorList>
            <person name="Selwyn J.D."/>
            <person name="Vollmer S.V."/>
        </authorList>
    </citation>
    <scope>NUCLEOTIDE SEQUENCE</scope>
    <source>
        <strain evidence="11">K2</strain>
    </source>
</reference>
<evidence type="ECO:0000256" key="4">
    <source>
        <dbReference type="ARBA" id="ARBA00022695"/>
    </source>
</evidence>
<dbReference type="InterPro" id="IPR043502">
    <property type="entry name" value="DNA/RNA_pol_sf"/>
</dbReference>
<evidence type="ECO:0000256" key="6">
    <source>
        <dbReference type="ARBA" id="ARBA00022932"/>
    </source>
</evidence>
<evidence type="ECO:0000313" key="12">
    <source>
        <dbReference type="Proteomes" id="UP001249851"/>
    </source>
</evidence>
<dbReference type="Proteomes" id="UP001249851">
    <property type="component" value="Unassembled WGS sequence"/>
</dbReference>
<feature type="compositionally biased region" description="Polar residues" evidence="9">
    <location>
        <begin position="1243"/>
        <end position="1252"/>
    </location>
</feature>
<feature type="domain" description="DNA-directed DNA polymerase family B mitochondria/virus" evidence="10">
    <location>
        <begin position="827"/>
        <end position="1001"/>
    </location>
</feature>
<reference evidence="11" key="2">
    <citation type="journal article" date="2023" name="Science">
        <title>Genomic signatures of disease resistance in endangered staghorn corals.</title>
        <authorList>
            <person name="Vollmer S.V."/>
            <person name="Selwyn J.D."/>
            <person name="Despard B.A."/>
            <person name="Roesel C.L."/>
        </authorList>
    </citation>
    <scope>NUCLEOTIDE SEQUENCE</scope>
    <source>
        <strain evidence="11">K2</strain>
    </source>
</reference>
<dbReference type="GO" id="GO:0003677">
    <property type="term" value="F:DNA binding"/>
    <property type="evidence" value="ECO:0007669"/>
    <property type="project" value="UniProtKB-KW"/>
</dbReference>
<comment type="similarity">
    <text evidence="1">Belongs to the DNA polymerase type-B family.</text>
</comment>
<sequence>MTGSLPVYKNRAPRLPTTNHGRAMDSICMVIDLEGFQLSKDSGATFLVREFGWCKWDRTITGNTHFDHGWRWRDLSKKDQRTVSYAIDRVHGLSFKPGAHEHSLPVSTLPDLVVIVIMLFDDTLLDDGQDDALIADRGERQAQHQIQLGGNPLAAQRGRFRFVPEPLHERRSQKFGVHKRVVRLRPVQEGRLIPQQQLTDALTRGLRRAVEQVLDQQKVPDTDRFYISLASDRLRSASNAFHLTAQEWRQNGLRAQTLLDNLSKMLNSNEQFEMDDSFNLSVVHVRPPPRGTGKKRQHVPGHQSNVRLKQMKKSVIEMPRDDAGWCAARAIVTARGLSLAGQDTHARKQWIDPRRCIHRRQQAAEALAREVGLGPGAWGPDELTRVVMAPSLHDYKIVVVDASRAYSLVAYGHGDRLLALLYDDHHYDTLTSIKGFLGRSYLCSCVSKATITRDSIDVCGTKGNIAAVVCKRTAANTKPLIGPTARPTCCARNVNVTFTVLPVSNVIVRVPSTVDPRTKLIAPSVRRDGNARSVVLTYAGPKPSRIIVAGTRIVTLVNNTWTLNPINFLLQLEDWCQGGKQPLTVLAHNFQGYDSYPIIDTLHRLRLKLGQIRNGGYVFDFRRELLEYCKSDVLLLKQGCMTFKREFEAKAGFDPFDQMTIASACNRYLRTHCLQANTIACKPLLGWGGRRVNQSPAAFEWLAWEAHLVSTPLRHAHNGGEVRPLPDRRYTVDGFDATTQTVYEFDGCFWHGCPTCFPQRHESHPRLLGRTMDDVFALRQEKHDLLRQQGYLVRSIWECEWSRRRAADPTIRTFLQTHQTPRPLDPRDAFFGGRTNAYQLYRHVEGDERILYYDFKTLYPYVNKYCRYPIGHPQIISQPPLDQGLDAYFGLVCCTILPPTDLLHPVLPYRCSQKLTFSLCDACVRQYIDAPLLDKNVDDCHHTDAQRALTGTWCTPELAVALQKGYRLLHIHQVYHFPDTQVGLFAEYIDTWLKLKEEASGYPEHCTTGHLQREHVRRWNERENIVLYHANIRKNPGQRALAKLMLNSMWGKFGQQTNKTQVKEFIDPPDFWQFLDSSAHDVRWVSPVTEERVEIHYKMQHRCESDSPNLNILVACFTTCHARLHLYRALDHLGPRVLYSDTDSVVFVQGPDDPPVQPPLGDFLGDFTDELDPGDHIVEFCSGGPKNYGYLTARGKTECRVRGFSLRRRTSPTQLSSPQAKHVGRTQGASRPTARHPCRPNPQRAQGCQTVPTQHPIPYQRLQTGVQQTDPRSSHVLHVP</sequence>
<evidence type="ECO:0000256" key="2">
    <source>
        <dbReference type="ARBA" id="ARBA00012417"/>
    </source>
</evidence>
<dbReference type="InterPro" id="IPR011335">
    <property type="entry name" value="Restrct_endonuc-II-like"/>
</dbReference>
<proteinExistence type="inferred from homology"/>
<feature type="region of interest" description="Disordered" evidence="9">
    <location>
        <begin position="1205"/>
        <end position="1252"/>
    </location>
</feature>
<comment type="catalytic activity">
    <reaction evidence="8">
        <text>DNA(n) + a 2'-deoxyribonucleoside 5'-triphosphate = DNA(n+1) + diphosphate</text>
        <dbReference type="Rhea" id="RHEA:22508"/>
        <dbReference type="Rhea" id="RHEA-COMP:17339"/>
        <dbReference type="Rhea" id="RHEA-COMP:17340"/>
        <dbReference type="ChEBI" id="CHEBI:33019"/>
        <dbReference type="ChEBI" id="CHEBI:61560"/>
        <dbReference type="ChEBI" id="CHEBI:173112"/>
        <dbReference type="EC" id="2.7.7.7"/>
    </reaction>
</comment>
<keyword evidence="5" id="KW-0235">DNA replication</keyword>
<evidence type="ECO:0000259" key="10">
    <source>
        <dbReference type="Pfam" id="PF03175"/>
    </source>
</evidence>
<dbReference type="Gene3D" id="3.40.960.10">
    <property type="entry name" value="VSR Endonuclease"/>
    <property type="match status" value="1"/>
</dbReference>
<evidence type="ECO:0000313" key="11">
    <source>
        <dbReference type="EMBL" id="KAK2554857.1"/>
    </source>
</evidence>
<organism evidence="11 12">
    <name type="scientific">Acropora cervicornis</name>
    <name type="common">Staghorn coral</name>
    <dbReference type="NCBI Taxonomy" id="6130"/>
    <lineage>
        <taxon>Eukaryota</taxon>
        <taxon>Metazoa</taxon>
        <taxon>Cnidaria</taxon>
        <taxon>Anthozoa</taxon>
        <taxon>Hexacorallia</taxon>
        <taxon>Scleractinia</taxon>
        <taxon>Astrocoeniina</taxon>
        <taxon>Acroporidae</taxon>
        <taxon>Acropora</taxon>
    </lineage>
</organism>
<name>A0AAD9Q4Z2_ACRCE</name>
<keyword evidence="6" id="KW-0239">DNA-directed DNA polymerase</keyword>
<dbReference type="PANTHER" id="PTHR33568">
    <property type="entry name" value="DNA POLYMERASE"/>
    <property type="match status" value="1"/>
</dbReference>
<keyword evidence="3" id="KW-0808">Transferase</keyword>
<protein>
    <recommendedName>
        <fullName evidence="2">DNA-directed DNA polymerase</fullName>
        <ecNumber evidence="2">2.7.7.7</ecNumber>
    </recommendedName>
</protein>
<dbReference type="EC" id="2.7.7.7" evidence="2"/>
<evidence type="ECO:0000256" key="9">
    <source>
        <dbReference type="SAM" id="MobiDB-lite"/>
    </source>
</evidence>
<evidence type="ECO:0000256" key="1">
    <source>
        <dbReference type="ARBA" id="ARBA00005755"/>
    </source>
</evidence>
<dbReference type="SUPFAM" id="SSF56672">
    <property type="entry name" value="DNA/RNA polymerases"/>
    <property type="match status" value="1"/>
</dbReference>
<gene>
    <name evidence="11" type="ORF">P5673_023503</name>
</gene>
<evidence type="ECO:0000256" key="5">
    <source>
        <dbReference type="ARBA" id="ARBA00022705"/>
    </source>
</evidence>
<dbReference type="PANTHER" id="PTHR33568:SF3">
    <property type="entry name" value="DNA-DIRECTED DNA POLYMERASE"/>
    <property type="match status" value="1"/>
</dbReference>
<dbReference type="Gene3D" id="1.10.287.690">
    <property type="entry name" value="Helix hairpin bin"/>
    <property type="match status" value="1"/>
</dbReference>
<evidence type="ECO:0000256" key="3">
    <source>
        <dbReference type="ARBA" id="ARBA00022679"/>
    </source>
</evidence>
<evidence type="ECO:0000256" key="7">
    <source>
        <dbReference type="ARBA" id="ARBA00023125"/>
    </source>
</evidence>
<dbReference type="GO" id="GO:0003887">
    <property type="term" value="F:DNA-directed DNA polymerase activity"/>
    <property type="evidence" value="ECO:0007669"/>
    <property type="project" value="UniProtKB-KW"/>
</dbReference>
<accession>A0AAD9Q4Z2</accession>
<keyword evidence="4" id="KW-0548">Nucleotidyltransferase</keyword>
<feature type="non-terminal residue" evidence="11">
    <location>
        <position position="1"/>
    </location>
</feature>
<dbReference type="EMBL" id="JARQWQ010000066">
    <property type="protein sequence ID" value="KAK2554857.1"/>
    <property type="molecule type" value="Genomic_DNA"/>
</dbReference>
<dbReference type="InterPro" id="IPR023211">
    <property type="entry name" value="DNA_pol_palm_dom_sf"/>
</dbReference>
<keyword evidence="12" id="KW-1185">Reference proteome</keyword>
<dbReference type="Pfam" id="PF03175">
    <property type="entry name" value="DNA_pol_B_2"/>
    <property type="match status" value="1"/>
</dbReference>
<dbReference type="Gene3D" id="3.90.1600.10">
    <property type="entry name" value="Palm domain of DNA polymerase"/>
    <property type="match status" value="1"/>
</dbReference>